<organism evidence="6 7">
    <name type="scientific">Kribbella hippodromi</name>
    <dbReference type="NCBI Taxonomy" id="434347"/>
    <lineage>
        <taxon>Bacteria</taxon>
        <taxon>Bacillati</taxon>
        <taxon>Actinomycetota</taxon>
        <taxon>Actinomycetes</taxon>
        <taxon>Propionibacteriales</taxon>
        <taxon>Kribbellaceae</taxon>
        <taxon>Kribbella</taxon>
    </lineage>
</organism>
<dbReference type="PANTHER" id="PTHR42847">
    <property type="entry name" value="ALKANESULFONATE MONOOXYGENASE"/>
    <property type="match status" value="1"/>
</dbReference>
<dbReference type="Gene3D" id="3.20.20.30">
    <property type="entry name" value="Luciferase-like domain"/>
    <property type="match status" value="1"/>
</dbReference>
<keyword evidence="3" id="KW-0560">Oxidoreductase</keyword>
<protein>
    <recommendedName>
        <fullName evidence="5">Luciferase-like domain-containing protein</fullName>
    </recommendedName>
</protein>
<dbReference type="RefSeq" id="WP_344233659.1">
    <property type="nucleotide sequence ID" value="NZ_BAAAPH010000007.1"/>
</dbReference>
<dbReference type="EMBL" id="BAAAPH010000007">
    <property type="protein sequence ID" value="GAA1567917.1"/>
    <property type="molecule type" value="Genomic_DNA"/>
</dbReference>
<evidence type="ECO:0000256" key="3">
    <source>
        <dbReference type="ARBA" id="ARBA00023002"/>
    </source>
</evidence>
<evidence type="ECO:0000259" key="5">
    <source>
        <dbReference type="Pfam" id="PF00296"/>
    </source>
</evidence>
<evidence type="ECO:0000313" key="7">
    <source>
        <dbReference type="Proteomes" id="UP001501705"/>
    </source>
</evidence>
<dbReference type="Proteomes" id="UP001501705">
    <property type="component" value="Unassembled WGS sequence"/>
</dbReference>
<keyword evidence="7" id="KW-1185">Reference proteome</keyword>
<dbReference type="InterPro" id="IPR036661">
    <property type="entry name" value="Luciferase-like_sf"/>
</dbReference>
<sequence>MSLEIGVILPTSSPQPGQAILGDVRESARYAEGLGLDSVWSTDHLIASAPMLDSSVVLATAAAVTERITVGYNVLLLALRPVAWAAKQINTLQLVSNNRLVVGVGTGNPAHGDIGWRAAGVEFSDRGRLTDEALAVLPNLIAGKPAVLPEPIAGKLGVERRLSSGEADAQLEVTLSPGSPVPPIFIAGTGARAHRRAARYGDGWATIAMTPDEVRANLASINELADGKTLKATVIAPQLDGNAAEQLAAYEEAGAERIILPPTGNWRHDYETAATLR</sequence>
<keyword evidence="1" id="KW-0285">Flavoprotein</keyword>
<dbReference type="SUPFAM" id="SSF51679">
    <property type="entry name" value="Bacterial luciferase-like"/>
    <property type="match status" value="1"/>
</dbReference>
<reference evidence="7" key="1">
    <citation type="journal article" date="2019" name="Int. J. Syst. Evol. Microbiol.">
        <title>The Global Catalogue of Microorganisms (GCM) 10K type strain sequencing project: providing services to taxonomists for standard genome sequencing and annotation.</title>
        <authorList>
            <consortium name="The Broad Institute Genomics Platform"/>
            <consortium name="The Broad Institute Genome Sequencing Center for Infectious Disease"/>
            <person name="Wu L."/>
            <person name="Ma J."/>
        </authorList>
    </citation>
    <scope>NUCLEOTIDE SEQUENCE [LARGE SCALE GENOMIC DNA]</scope>
    <source>
        <strain evidence="7">JCM 15572</strain>
    </source>
</reference>
<accession>A0ABP4NVI9</accession>
<dbReference type="PANTHER" id="PTHR42847:SF4">
    <property type="entry name" value="ALKANESULFONATE MONOOXYGENASE-RELATED"/>
    <property type="match status" value="1"/>
</dbReference>
<evidence type="ECO:0000256" key="4">
    <source>
        <dbReference type="ARBA" id="ARBA00023033"/>
    </source>
</evidence>
<name>A0ABP4NVI9_9ACTN</name>
<proteinExistence type="predicted"/>
<dbReference type="InterPro" id="IPR050172">
    <property type="entry name" value="SsuD_RutA_monooxygenase"/>
</dbReference>
<keyword evidence="2" id="KW-0288">FMN</keyword>
<evidence type="ECO:0000313" key="6">
    <source>
        <dbReference type="EMBL" id="GAA1567917.1"/>
    </source>
</evidence>
<comment type="caution">
    <text evidence="6">The sequence shown here is derived from an EMBL/GenBank/DDBJ whole genome shotgun (WGS) entry which is preliminary data.</text>
</comment>
<evidence type="ECO:0000256" key="1">
    <source>
        <dbReference type="ARBA" id="ARBA00022630"/>
    </source>
</evidence>
<evidence type="ECO:0000256" key="2">
    <source>
        <dbReference type="ARBA" id="ARBA00022643"/>
    </source>
</evidence>
<feature type="domain" description="Luciferase-like" evidence="5">
    <location>
        <begin position="5"/>
        <end position="225"/>
    </location>
</feature>
<dbReference type="Pfam" id="PF00296">
    <property type="entry name" value="Bac_luciferase"/>
    <property type="match status" value="1"/>
</dbReference>
<keyword evidence="4" id="KW-0503">Monooxygenase</keyword>
<gene>
    <name evidence="6" type="ORF">GCM10009804_25560</name>
</gene>
<dbReference type="InterPro" id="IPR011251">
    <property type="entry name" value="Luciferase-like_dom"/>
</dbReference>